<dbReference type="Gene3D" id="1.10.260.40">
    <property type="entry name" value="lambda repressor-like DNA-binding domains"/>
    <property type="match status" value="1"/>
</dbReference>
<reference evidence="1 2" key="1">
    <citation type="submission" date="2017-05" db="EMBL/GenBank/DDBJ databases">
        <title>Lactobacillus johnsonii from commercial turkeys.</title>
        <authorList>
            <person name="Johnson T.J."/>
            <person name="Youmans B."/>
        </authorList>
    </citation>
    <scope>NUCLEOTIDE SEQUENCE [LARGE SCALE GENOMIC DNA]</scope>
    <source>
        <strain evidence="1 2">UMNLJ114</strain>
    </source>
</reference>
<name>A0A267MAB3_LACJH</name>
<sequence length="229" mass="27160">MDLKEFMVQNYYDFHNPSKPLKINKEIFLKRAKYLGPEYILSSEYKGSTQRVIFYHTKCGKEWAPTAEEVMYKHSHCPCTSKFRNPDYGRNRVDKFLESHNCKRISEYKDMKRPIKIFSEKCKHIFLRTPDILLNQQAGAKCPICRKKPARFQISNFMKEEIKWRKSKGFTQKDVGDFIHCCDHLISDFENGHKKPSKKQITEIKSYMDALTIGDDKRDQQKCANYMDC</sequence>
<accession>A0A267MAB3</accession>
<protein>
    <submittedName>
        <fullName evidence="1">Uncharacterized protein</fullName>
    </submittedName>
</protein>
<dbReference type="InterPro" id="IPR010982">
    <property type="entry name" value="Lambda_DNA-bd_dom_sf"/>
</dbReference>
<dbReference type="SUPFAM" id="SSF47413">
    <property type="entry name" value="lambda repressor-like DNA-binding domains"/>
    <property type="match status" value="1"/>
</dbReference>
<gene>
    <name evidence="1" type="ORF">A3Q24_03445</name>
</gene>
<evidence type="ECO:0000313" key="1">
    <source>
        <dbReference type="EMBL" id="PAB55785.1"/>
    </source>
</evidence>
<dbReference type="Proteomes" id="UP000216008">
    <property type="component" value="Unassembled WGS sequence"/>
</dbReference>
<dbReference type="RefSeq" id="WP_095182664.1">
    <property type="nucleotide sequence ID" value="NZ_NIBC01000035.1"/>
</dbReference>
<proteinExistence type="predicted"/>
<organism evidence="1 2">
    <name type="scientific">Lactobacillus johnsonii</name>
    <dbReference type="NCBI Taxonomy" id="33959"/>
    <lineage>
        <taxon>Bacteria</taxon>
        <taxon>Bacillati</taxon>
        <taxon>Bacillota</taxon>
        <taxon>Bacilli</taxon>
        <taxon>Lactobacillales</taxon>
        <taxon>Lactobacillaceae</taxon>
        <taxon>Lactobacillus</taxon>
    </lineage>
</organism>
<dbReference type="InterPro" id="IPR001387">
    <property type="entry name" value="Cro/C1-type_HTH"/>
</dbReference>
<dbReference type="EMBL" id="NIBD01000019">
    <property type="protein sequence ID" value="PAB55785.1"/>
    <property type="molecule type" value="Genomic_DNA"/>
</dbReference>
<dbReference type="CDD" id="cd00093">
    <property type="entry name" value="HTH_XRE"/>
    <property type="match status" value="1"/>
</dbReference>
<dbReference type="GO" id="GO:0003677">
    <property type="term" value="F:DNA binding"/>
    <property type="evidence" value="ECO:0007669"/>
    <property type="project" value="InterPro"/>
</dbReference>
<dbReference type="AlphaFoldDB" id="A0A267MAB3"/>
<comment type="caution">
    <text evidence="1">The sequence shown here is derived from an EMBL/GenBank/DDBJ whole genome shotgun (WGS) entry which is preliminary data.</text>
</comment>
<evidence type="ECO:0000313" key="2">
    <source>
        <dbReference type="Proteomes" id="UP000216008"/>
    </source>
</evidence>